<dbReference type="InterPro" id="IPR002925">
    <property type="entry name" value="Dienelactn_hydro"/>
</dbReference>
<accession>A0A3M0A0P5</accession>
<feature type="domain" description="Dienelactone hydrolase" evidence="1">
    <location>
        <begin position="245"/>
        <end position="323"/>
    </location>
</feature>
<dbReference type="EMBL" id="REFH01000013">
    <property type="protein sequence ID" value="RMA72552.1"/>
    <property type="molecule type" value="Genomic_DNA"/>
</dbReference>
<gene>
    <name evidence="2" type="ORF">BC961_2955</name>
</gene>
<dbReference type="InterPro" id="IPR029058">
    <property type="entry name" value="AB_hydrolase_fold"/>
</dbReference>
<dbReference type="Proteomes" id="UP000280368">
    <property type="component" value="Unassembled WGS sequence"/>
</dbReference>
<dbReference type="AlphaFoldDB" id="A0A3M0A0P5"/>
<protein>
    <submittedName>
        <fullName evidence="2">Dienelactone hydrolase family protein</fullName>
    </submittedName>
</protein>
<dbReference type="SUPFAM" id="SSF53474">
    <property type="entry name" value="alpha/beta-Hydrolases"/>
    <property type="match status" value="1"/>
</dbReference>
<dbReference type="OrthoDB" id="1118238at2"/>
<dbReference type="GO" id="GO:0016787">
    <property type="term" value="F:hydrolase activity"/>
    <property type="evidence" value="ECO:0007669"/>
    <property type="project" value="UniProtKB-KW"/>
</dbReference>
<proteinExistence type="predicted"/>
<dbReference type="RefSeq" id="WP_121926509.1">
    <property type="nucleotide sequence ID" value="NZ_CBCSGA010000011.1"/>
</dbReference>
<keyword evidence="2" id="KW-0378">Hydrolase</keyword>
<dbReference type="Pfam" id="PF01738">
    <property type="entry name" value="DLH"/>
    <property type="match status" value="1"/>
</dbReference>
<organism evidence="2 3">
    <name type="scientific">Flavobacterium weaverense</name>
    <dbReference type="NCBI Taxonomy" id="271156"/>
    <lineage>
        <taxon>Bacteria</taxon>
        <taxon>Pseudomonadati</taxon>
        <taxon>Bacteroidota</taxon>
        <taxon>Flavobacteriia</taxon>
        <taxon>Flavobacteriales</taxon>
        <taxon>Flavobacteriaceae</taxon>
        <taxon>Flavobacterium</taxon>
    </lineage>
</organism>
<evidence type="ECO:0000313" key="2">
    <source>
        <dbReference type="EMBL" id="RMA72552.1"/>
    </source>
</evidence>
<reference evidence="2 3" key="1">
    <citation type="submission" date="2018-10" db="EMBL/GenBank/DDBJ databases">
        <title>Genomic Encyclopedia of Archaeal and Bacterial Type Strains, Phase II (KMG-II): from individual species to whole genera.</title>
        <authorList>
            <person name="Goeker M."/>
        </authorList>
    </citation>
    <scope>NUCLEOTIDE SEQUENCE [LARGE SCALE GENOMIC DNA]</scope>
    <source>
        <strain evidence="2 3">DSM 19727</strain>
    </source>
</reference>
<sequence>MKKNFINFLFVFLCANLTFGQFYPKPDEYKHFSIKKNNDTINYHIYSKKNLYEVHNFILFIHGSGSQPLFTINQDGKSTSIASQIPFNLDEIPEKYAFVVVSKKCIPFSITNEEFKAPKCFFENEGLNYRVWQNDAVINDIISRRIKNVKKILTIGHSEGSDVVAKLGTINKKITHIGFWSGGGNTQFYDFALFIRKQVSENKIDEKTAKVKMDSLFNEIKNIQANANSITNIWQGNTYRRWSQFSEPAIDNLLKIDKPLFVALGAKDESVPVESGLLIPIEFLNHRKTNLTFKLYPDYDHSFNKVPMNENENWESHWTDVFKEFLSWVEDNNTR</sequence>
<name>A0A3M0A0P5_9FLAO</name>
<evidence type="ECO:0000259" key="1">
    <source>
        <dbReference type="Pfam" id="PF01738"/>
    </source>
</evidence>
<keyword evidence="3" id="KW-1185">Reference proteome</keyword>
<evidence type="ECO:0000313" key="3">
    <source>
        <dbReference type="Proteomes" id="UP000280368"/>
    </source>
</evidence>
<comment type="caution">
    <text evidence="2">The sequence shown here is derived from an EMBL/GenBank/DDBJ whole genome shotgun (WGS) entry which is preliminary data.</text>
</comment>
<dbReference type="Gene3D" id="3.40.50.1820">
    <property type="entry name" value="alpha/beta hydrolase"/>
    <property type="match status" value="1"/>
</dbReference>